<dbReference type="AlphaFoldDB" id="A0A4Q4ME69"/>
<feature type="chain" id="PRO_5044607942" evidence="1">
    <location>
        <begin position="22"/>
        <end position="382"/>
    </location>
</feature>
<accession>A0A4Q4ME69</accession>
<evidence type="ECO:0000313" key="5">
    <source>
        <dbReference type="Proteomes" id="UP000292402"/>
    </source>
</evidence>
<dbReference type="Proteomes" id="UP000292402">
    <property type="component" value="Unassembled WGS sequence"/>
</dbReference>
<organism evidence="3 5">
    <name type="scientific">Alternaria tenuissima</name>
    <dbReference type="NCBI Taxonomy" id="119927"/>
    <lineage>
        <taxon>Eukaryota</taxon>
        <taxon>Fungi</taxon>
        <taxon>Dikarya</taxon>
        <taxon>Ascomycota</taxon>
        <taxon>Pezizomycotina</taxon>
        <taxon>Dothideomycetes</taxon>
        <taxon>Pleosporomycetidae</taxon>
        <taxon>Pleosporales</taxon>
        <taxon>Pleosporineae</taxon>
        <taxon>Pleosporaceae</taxon>
        <taxon>Alternaria</taxon>
        <taxon>Alternaria sect. Alternaria</taxon>
        <taxon>Alternaria alternata complex</taxon>
    </lineage>
</organism>
<gene>
    <name evidence="3" type="ORF">AA0114_g7551</name>
    <name evidence="2" type="ORF">AA0115_g8644</name>
    <name evidence="4" type="ORF">AA0119_g7208</name>
</gene>
<keyword evidence="1" id="KW-0732">Signal</keyword>
<evidence type="ECO:0000313" key="3">
    <source>
        <dbReference type="EMBL" id="RYN47589.1"/>
    </source>
</evidence>
<dbReference type="Proteomes" id="UP000292340">
    <property type="component" value="Unassembled WGS sequence"/>
</dbReference>
<reference evidence="3" key="3">
    <citation type="journal article" date="2019" name="J. ISSAAS">
        <title>Genomics, evolutionary history and diagnostics of the Alternaria alternata species group including apple and Asian pear pathotypes.</title>
        <authorList>
            <person name="Armitage A.D."/>
            <person name="Cockerton H.M."/>
            <person name="Sreenivasaprasad S."/>
            <person name="Woodhall J."/>
            <person name="Lane C."/>
            <person name="Harrison R.J."/>
            <person name="Clarkson J.P."/>
        </authorList>
    </citation>
    <scope>NUCLEOTIDE SEQUENCE</scope>
    <source>
        <strain evidence="3">FERA 1082</strain>
    </source>
</reference>
<feature type="signal peptide" evidence="1">
    <location>
        <begin position="1"/>
        <end position="21"/>
    </location>
</feature>
<proteinExistence type="predicted"/>
<dbReference type="EMBL" id="PDXA01000025">
    <property type="protein sequence ID" value="RYN47589.1"/>
    <property type="molecule type" value="Genomic_DNA"/>
</dbReference>
<dbReference type="EMBL" id="PDXF01000026">
    <property type="protein sequence ID" value="RYN98425.1"/>
    <property type="molecule type" value="Genomic_DNA"/>
</dbReference>
<evidence type="ECO:0000256" key="1">
    <source>
        <dbReference type="SAM" id="SignalP"/>
    </source>
</evidence>
<comment type="caution">
    <text evidence="3">The sequence shown here is derived from an EMBL/GenBank/DDBJ whole genome shotgun (WGS) entry which is preliminary data.</text>
</comment>
<evidence type="ECO:0000313" key="4">
    <source>
        <dbReference type="EMBL" id="RYN98425.1"/>
    </source>
</evidence>
<dbReference type="EMBL" id="PDXB01000025">
    <property type="protein sequence ID" value="RYN23341.1"/>
    <property type="molecule type" value="Genomic_DNA"/>
</dbReference>
<reference evidence="5 6" key="2">
    <citation type="journal article" date="2019" name="bioRxiv">
        <title>Genomics, evolutionary history and diagnostics of the Alternaria alternata species group including apple and Asian pear pathotypes.</title>
        <authorList>
            <person name="Armitage A.D."/>
            <person name="Cockerton H.M."/>
            <person name="Sreenivasaprasad S."/>
            <person name="Woodhall J.W."/>
            <person name="Lane C.R."/>
            <person name="Harrison R.J."/>
            <person name="Clarkson J.P."/>
        </authorList>
    </citation>
    <scope>NUCLEOTIDE SEQUENCE [LARGE SCALE GENOMIC DNA]</scope>
    <source>
        <strain evidence="5">FERA 1082</strain>
        <strain evidence="2">FERA 1164</strain>
        <strain evidence="6">FERA 635</strain>
    </source>
</reference>
<keyword evidence="6" id="KW-1185">Reference proteome</keyword>
<dbReference type="Proteomes" id="UP000293195">
    <property type="component" value="Unassembled WGS sequence"/>
</dbReference>
<protein>
    <submittedName>
        <fullName evidence="3">Uncharacterized protein</fullName>
    </submittedName>
</protein>
<evidence type="ECO:0000313" key="2">
    <source>
        <dbReference type="EMBL" id="RYN23341.1"/>
    </source>
</evidence>
<reference evidence="2" key="1">
    <citation type="submission" date="2017-10" db="EMBL/GenBank/DDBJ databases">
        <authorList>
            <person name="Armitage A.D."/>
            <person name="Barbara D.J."/>
            <person name="Woodhall J.W."/>
            <person name="Sreenivasaprasad S."/>
            <person name="Lane C.R."/>
            <person name="Clarkson J.P."/>
            <person name="Harrison R.J."/>
        </authorList>
    </citation>
    <scope>NUCLEOTIDE SEQUENCE</scope>
    <source>
        <strain evidence="2">FERA 1164</strain>
        <strain evidence="4">FERA 635</strain>
    </source>
</reference>
<name>A0A4Q4ME69_9PLEO</name>
<sequence length="382" mass="39150">MLGVKPLTCGILAAIAPIAAAGYGNGNPFCKGGIPAIAAAILTKYQPAETFCSSAYPLPKITSTKTASTSTVTTTVATVSPTTTAATVTATITPSTETVTVTSDTVTESVTTTVDTTTFTEYVEATTTSTSTFYTISIIQKRDEDNQLVESHDPQAASHWASVQKQAKSFVGSVCTCLETPVTVSATTTPLTTTSVTATSSVEVTATATDTVTATSTVSATSTTTTTISITASESITSTTTTTIVETVTAVAQYRGPICNKPNMQGGMGGCSSNCYCDPRTPGGQQYGVCDTATGCTQPSCSSDLDCGPGQACANYSCPQGPVCVNYSGCSSSYVPAQAPAKRGLVDGAKRMAQGERRAQAVDAKKLLQCRWDGLTPQQCPA</sequence>
<evidence type="ECO:0000313" key="6">
    <source>
        <dbReference type="Proteomes" id="UP000293195"/>
    </source>
</evidence>